<dbReference type="InterPro" id="IPR018061">
    <property type="entry name" value="Retropepsins"/>
</dbReference>
<dbReference type="GO" id="GO:0004190">
    <property type="term" value="F:aspartic-type endopeptidase activity"/>
    <property type="evidence" value="ECO:0007669"/>
    <property type="project" value="InterPro"/>
</dbReference>
<feature type="compositionally biased region" description="Basic residues" evidence="2">
    <location>
        <begin position="177"/>
        <end position="186"/>
    </location>
</feature>
<dbReference type="Gene3D" id="2.40.70.10">
    <property type="entry name" value="Acid Proteases"/>
    <property type="match status" value="1"/>
</dbReference>
<evidence type="ECO:0000259" key="3">
    <source>
        <dbReference type="PROSITE" id="PS50175"/>
    </source>
</evidence>
<dbReference type="CDD" id="cd00303">
    <property type="entry name" value="retropepsin_like"/>
    <property type="match status" value="1"/>
</dbReference>
<accession>A0A8K0KNK1</accession>
<proteinExistence type="predicted"/>
<dbReference type="InterPro" id="IPR001969">
    <property type="entry name" value="Aspartic_peptidase_AS"/>
</dbReference>
<comment type="caution">
    <text evidence="4">The sequence shown here is derived from an EMBL/GenBank/DDBJ whole genome shotgun (WGS) entry which is preliminary data.</text>
</comment>
<dbReference type="SUPFAM" id="SSF50630">
    <property type="entry name" value="Acid proteases"/>
    <property type="match status" value="1"/>
</dbReference>
<feature type="domain" description="Peptidase A2" evidence="3">
    <location>
        <begin position="28"/>
        <end position="64"/>
    </location>
</feature>
<reference evidence="4" key="1">
    <citation type="submission" date="2013-04" db="EMBL/GenBank/DDBJ databases">
        <authorList>
            <person name="Qu J."/>
            <person name="Murali S.C."/>
            <person name="Bandaranaike D."/>
            <person name="Bellair M."/>
            <person name="Blankenburg K."/>
            <person name="Chao H."/>
            <person name="Dinh H."/>
            <person name="Doddapaneni H."/>
            <person name="Downs B."/>
            <person name="Dugan-Rocha S."/>
            <person name="Elkadiri S."/>
            <person name="Gnanaolivu R.D."/>
            <person name="Hernandez B."/>
            <person name="Javaid M."/>
            <person name="Jayaseelan J.C."/>
            <person name="Lee S."/>
            <person name="Li M."/>
            <person name="Ming W."/>
            <person name="Munidasa M."/>
            <person name="Muniz J."/>
            <person name="Nguyen L."/>
            <person name="Ongeri F."/>
            <person name="Osuji N."/>
            <person name="Pu L.-L."/>
            <person name="Puazo M."/>
            <person name="Qu C."/>
            <person name="Quiroz J."/>
            <person name="Raj R."/>
            <person name="Weissenberger G."/>
            <person name="Xin Y."/>
            <person name="Zou X."/>
            <person name="Han Y."/>
            <person name="Richards S."/>
            <person name="Worley K."/>
            <person name="Muzny D."/>
            <person name="Gibbs R."/>
        </authorList>
    </citation>
    <scope>NUCLEOTIDE SEQUENCE</scope>
    <source>
        <strain evidence="4">Sampled in the wild</strain>
    </source>
</reference>
<evidence type="ECO:0000313" key="5">
    <source>
        <dbReference type="Proteomes" id="UP000792457"/>
    </source>
</evidence>
<evidence type="ECO:0000313" key="4">
    <source>
        <dbReference type="EMBL" id="KAG8238382.1"/>
    </source>
</evidence>
<feature type="compositionally biased region" description="Basic and acidic residues" evidence="2">
    <location>
        <begin position="192"/>
        <end position="213"/>
    </location>
</feature>
<dbReference type="InterPro" id="IPR021109">
    <property type="entry name" value="Peptidase_aspartic_dom_sf"/>
</dbReference>
<dbReference type="Proteomes" id="UP000792457">
    <property type="component" value="Unassembled WGS sequence"/>
</dbReference>
<feature type="compositionally biased region" description="Basic and acidic residues" evidence="2">
    <location>
        <begin position="226"/>
        <end position="240"/>
    </location>
</feature>
<evidence type="ECO:0000256" key="2">
    <source>
        <dbReference type="SAM" id="MobiDB-lite"/>
    </source>
</evidence>
<dbReference type="InterPro" id="IPR054465">
    <property type="entry name" value="Integrase_p58-like_C"/>
</dbReference>
<dbReference type="InterPro" id="IPR001995">
    <property type="entry name" value="Peptidase_A2_cat"/>
</dbReference>
<dbReference type="Pfam" id="PF22938">
    <property type="entry name" value="Integrase_p58_C"/>
    <property type="match status" value="1"/>
</dbReference>
<name>A0A8K0KNK1_LADFU</name>
<reference evidence="4" key="2">
    <citation type="submission" date="2017-10" db="EMBL/GenBank/DDBJ databases">
        <title>Ladona fulva Genome sequencing and assembly.</title>
        <authorList>
            <person name="Murali S."/>
            <person name="Richards S."/>
            <person name="Bandaranaike D."/>
            <person name="Bellair M."/>
            <person name="Blankenburg K."/>
            <person name="Chao H."/>
            <person name="Dinh H."/>
            <person name="Doddapaneni H."/>
            <person name="Dugan-Rocha S."/>
            <person name="Elkadiri S."/>
            <person name="Gnanaolivu R."/>
            <person name="Hernandez B."/>
            <person name="Skinner E."/>
            <person name="Javaid M."/>
            <person name="Lee S."/>
            <person name="Li M."/>
            <person name="Ming W."/>
            <person name="Munidasa M."/>
            <person name="Muniz J."/>
            <person name="Nguyen L."/>
            <person name="Hughes D."/>
            <person name="Osuji N."/>
            <person name="Pu L.-L."/>
            <person name="Puazo M."/>
            <person name="Qu C."/>
            <person name="Quiroz J."/>
            <person name="Raj R."/>
            <person name="Weissenberger G."/>
            <person name="Xin Y."/>
            <person name="Zou X."/>
            <person name="Han Y."/>
            <person name="Worley K."/>
            <person name="Muzny D."/>
            <person name="Gibbs R."/>
        </authorList>
    </citation>
    <scope>NUCLEOTIDE SEQUENCE</scope>
    <source>
        <strain evidence="4">Sampled in the wild</strain>
    </source>
</reference>
<dbReference type="PROSITE" id="PS50175">
    <property type="entry name" value="ASP_PROT_RETROV"/>
    <property type="match status" value="1"/>
</dbReference>
<dbReference type="OrthoDB" id="10060349at2759"/>
<organism evidence="4 5">
    <name type="scientific">Ladona fulva</name>
    <name type="common">Scarce chaser dragonfly</name>
    <name type="synonym">Libellula fulva</name>
    <dbReference type="NCBI Taxonomy" id="123851"/>
    <lineage>
        <taxon>Eukaryota</taxon>
        <taxon>Metazoa</taxon>
        <taxon>Ecdysozoa</taxon>
        <taxon>Arthropoda</taxon>
        <taxon>Hexapoda</taxon>
        <taxon>Insecta</taxon>
        <taxon>Pterygota</taxon>
        <taxon>Palaeoptera</taxon>
        <taxon>Odonata</taxon>
        <taxon>Epiprocta</taxon>
        <taxon>Anisoptera</taxon>
        <taxon>Libelluloidea</taxon>
        <taxon>Libellulidae</taxon>
        <taxon>Ladona</taxon>
    </lineage>
</organism>
<feature type="compositionally biased region" description="Pro residues" evidence="2">
    <location>
        <begin position="543"/>
        <end position="563"/>
    </location>
</feature>
<dbReference type="PROSITE" id="PS00141">
    <property type="entry name" value="ASP_PROTEASE"/>
    <property type="match status" value="1"/>
</dbReference>
<keyword evidence="1" id="KW-0378">Hydrolase</keyword>
<dbReference type="AlphaFoldDB" id="A0A8K0KNK1"/>
<feature type="region of interest" description="Disordered" evidence="2">
    <location>
        <begin position="148"/>
        <end position="240"/>
    </location>
</feature>
<protein>
    <recommendedName>
        <fullName evidence="3">Peptidase A2 domain-containing protein</fullName>
    </recommendedName>
</protein>
<dbReference type="EMBL" id="KZ309349">
    <property type="protein sequence ID" value="KAG8238382.1"/>
    <property type="molecule type" value="Genomic_DNA"/>
</dbReference>
<dbReference type="Pfam" id="PF00077">
    <property type="entry name" value="RVP"/>
    <property type="match status" value="1"/>
</dbReference>
<feature type="region of interest" description="Disordered" evidence="2">
    <location>
        <begin position="496"/>
        <end position="577"/>
    </location>
</feature>
<dbReference type="GO" id="GO:0006508">
    <property type="term" value="P:proteolysis"/>
    <property type="evidence" value="ECO:0007669"/>
    <property type="project" value="InterPro"/>
</dbReference>
<keyword evidence="5" id="KW-1185">Reference proteome</keyword>
<evidence type="ECO:0000256" key="1">
    <source>
        <dbReference type="ARBA" id="ARBA00022801"/>
    </source>
</evidence>
<sequence>MEDEWISDVAGPNGSGYGVKVKIGLKNVHLLIDTGATASLIKENRVDPFGPLSPSTIRLRGVTGHALPLLGAITLPVETLYEEFPQQFHVVGKDFKLPCDGILGLDFLRNYDASIDFTGGRIRLRDTTLPLHPLPRKGDVDLRNVAETTGSKQPVAEENNTDEGKRGQGGNAGTAKSKGKKGKRLRWATVERNPRQEVKRENARNLTEKDEGGKGNSSRKIKGRKKNEDKERANAKEREENKLTVAEKEAKSFQVRVGKVVKLPPRSEAVTYGYYDREIAFTGQALLMEPAEITIHGIMAARCIVKPTSDCRIPVKIINVSTEELTIPAKTIVGTITEEFAEAAPRRELNSPQHLPEELRVKLRELPREIARPLEELLIEYGDPLEVNYSTDTNYAAELRARLNIAFKEVRERLRKSHDQQAKYYNRGSKEANFGPGDRVFLHVPFVGIGRKRKLSRQWQGPYRVLEQTSPVNFRVQHISRPRDCQLVHANRLKIARGIHPKPSPSPPARGAITNPPPPKAPTPSRSEMRQPPPFLLEADLLPPLPPEPPPSMSAPAPPPPPNHSYALRSRDPVVPC</sequence>
<gene>
    <name evidence="4" type="ORF">J437_LFUL018336</name>
</gene>